<evidence type="ECO:0000259" key="5">
    <source>
        <dbReference type="Pfam" id="PF07479"/>
    </source>
</evidence>
<dbReference type="FunFam" id="3.40.50.720:FF:000019">
    <property type="entry name" value="Glycerol-3-phosphate dehydrogenase [NAD(P)+]"/>
    <property type="match status" value="1"/>
</dbReference>
<dbReference type="PRINTS" id="PR00077">
    <property type="entry name" value="GPDHDRGNASE"/>
</dbReference>
<name>A0A6J6G1M3_9ZZZZ</name>
<reference evidence="6" key="1">
    <citation type="submission" date="2020-05" db="EMBL/GenBank/DDBJ databases">
        <authorList>
            <person name="Chiriac C."/>
            <person name="Salcher M."/>
            <person name="Ghai R."/>
            <person name="Kavagutti S V."/>
        </authorList>
    </citation>
    <scope>NUCLEOTIDE SEQUENCE</scope>
</reference>
<keyword evidence="3" id="KW-0520">NAD</keyword>
<dbReference type="FunFam" id="1.10.1040.10:FF:000001">
    <property type="entry name" value="Glycerol-3-phosphate dehydrogenase [NAD(P)+]"/>
    <property type="match status" value="1"/>
</dbReference>
<dbReference type="SUPFAM" id="SSF51735">
    <property type="entry name" value="NAD(P)-binding Rossmann-fold domains"/>
    <property type="match status" value="1"/>
</dbReference>
<dbReference type="SUPFAM" id="SSF48179">
    <property type="entry name" value="6-phosphogluconate dehydrogenase C-terminal domain-like"/>
    <property type="match status" value="1"/>
</dbReference>
<dbReference type="Pfam" id="PF07479">
    <property type="entry name" value="NAD_Gly3P_dh_C"/>
    <property type="match status" value="1"/>
</dbReference>
<dbReference type="PROSITE" id="PS00957">
    <property type="entry name" value="NAD_G3PDH"/>
    <property type="match status" value="1"/>
</dbReference>
<keyword evidence="2" id="KW-0560">Oxidoreductase</keyword>
<dbReference type="InterPro" id="IPR013328">
    <property type="entry name" value="6PGD_dom2"/>
</dbReference>
<dbReference type="PANTHER" id="PTHR11728:SF1">
    <property type="entry name" value="GLYCEROL-3-PHOSPHATE DEHYDROGENASE [NAD(+)] 2, CHLOROPLASTIC"/>
    <property type="match status" value="1"/>
</dbReference>
<dbReference type="GO" id="GO:0047952">
    <property type="term" value="F:glycerol-3-phosphate dehydrogenase [NAD(P)+] activity"/>
    <property type="evidence" value="ECO:0007669"/>
    <property type="project" value="TreeGrafter"/>
</dbReference>
<dbReference type="PIRSF" id="PIRSF000114">
    <property type="entry name" value="Glycerol-3-P_dh"/>
    <property type="match status" value="1"/>
</dbReference>
<dbReference type="Gene3D" id="1.10.1040.10">
    <property type="entry name" value="N-(1-d-carboxylethyl)-l-norvaline Dehydrogenase, domain 2"/>
    <property type="match status" value="1"/>
</dbReference>
<dbReference type="HAMAP" id="MF_00394">
    <property type="entry name" value="NAD_Glyc3P_dehydrog"/>
    <property type="match status" value="1"/>
</dbReference>
<dbReference type="GO" id="GO:0005975">
    <property type="term" value="P:carbohydrate metabolic process"/>
    <property type="evidence" value="ECO:0007669"/>
    <property type="project" value="InterPro"/>
</dbReference>
<dbReference type="InterPro" id="IPR011128">
    <property type="entry name" value="G3P_DH_NAD-dep_N"/>
</dbReference>
<dbReference type="InterPro" id="IPR036291">
    <property type="entry name" value="NAD(P)-bd_dom_sf"/>
</dbReference>
<accession>A0A6J6G1M3</accession>
<dbReference type="EMBL" id="CAEZUN010000023">
    <property type="protein sequence ID" value="CAB4595182.1"/>
    <property type="molecule type" value="Genomic_DNA"/>
</dbReference>
<evidence type="ECO:0000256" key="3">
    <source>
        <dbReference type="ARBA" id="ARBA00023027"/>
    </source>
</evidence>
<dbReference type="InterPro" id="IPR006109">
    <property type="entry name" value="G3P_DH_NAD-dep_C"/>
</dbReference>
<evidence type="ECO:0000259" key="4">
    <source>
        <dbReference type="Pfam" id="PF01210"/>
    </source>
</evidence>
<dbReference type="Pfam" id="PF01210">
    <property type="entry name" value="NAD_Gly3P_dh_N"/>
    <property type="match status" value="1"/>
</dbReference>
<gene>
    <name evidence="6" type="ORF">UFOPK1826_00290</name>
    <name evidence="7" type="ORF">UFOPK4020_00069</name>
</gene>
<dbReference type="GO" id="GO:0046168">
    <property type="term" value="P:glycerol-3-phosphate catabolic process"/>
    <property type="evidence" value="ECO:0007669"/>
    <property type="project" value="InterPro"/>
</dbReference>
<dbReference type="InterPro" id="IPR008927">
    <property type="entry name" value="6-PGluconate_DH-like_C_sf"/>
</dbReference>
<sequence length="331" mass="34681">MNSHIAVIGAGSWGTTVASVVAQNQPTMLWARRDELAKQINTQHQNVDYLGGAVLTESLSCSAKLQDVVQNAEIVMMAVPSNGFREVLIEVAKYISPSAPIISLTKGLERETLMRMSEVIVEVLPRHSVAVLTGPNLAHEILAGQPAATVVACADDEVAKQIQVLLTRPTLRVYTNPDVLGCEIGGVVKNVIAIASGIVEGMGFGDNSKATLITRGLAEMSRLGVVLGANPSTFTGLAGIGDVIATCASAQSRNNAVGVRLGRGESIDSITGSMKMVAEGVKSSLSVSQLAHRYKVDMPITQQVAAVCEGTTSASDAMVQLMSRASKAELD</sequence>
<dbReference type="Gene3D" id="3.40.50.720">
    <property type="entry name" value="NAD(P)-binding Rossmann-like Domain"/>
    <property type="match status" value="1"/>
</dbReference>
<dbReference type="PANTHER" id="PTHR11728">
    <property type="entry name" value="GLYCEROL-3-PHOSPHATE DEHYDROGENASE"/>
    <property type="match status" value="1"/>
</dbReference>
<dbReference type="GO" id="GO:0005829">
    <property type="term" value="C:cytosol"/>
    <property type="evidence" value="ECO:0007669"/>
    <property type="project" value="TreeGrafter"/>
</dbReference>
<evidence type="ECO:0000256" key="2">
    <source>
        <dbReference type="ARBA" id="ARBA00023002"/>
    </source>
</evidence>
<dbReference type="NCBIfam" id="NF000940">
    <property type="entry name" value="PRK00094.1-2"/>
    <property type="match status" value="1"/>
</dbReference>
<evidence type="ECO:0000256" key="1">
    <source>
        <dbReference type="ARBA" id="ARBA00011009"/>
    </source>
</evidence>
<dbReference type="AlphaFoldDB" id="A0A6J6G1M3"/>
<evidence type="ECO:0000313" key="7">
    <source>
        <dbReference type="EMBL" id="CAB4987395.1"/>
    </source>
</evidence>
<protein>
    <submittedName>
        <fullName evidence="6">Unannotated protein</fullName>
    </submittedName>
</protein>
<evidence type="ECO:0000313" key="6">
    <source>
        <dbReference type="EMBL" id="CAB4595182.1"/>
    </source>
</evidence>
<comment type="similarity">
    <text evidence="1">Belongs to the NAD-dependent glycerol-3-phosphate dehydrogenase family.</text>
</comment>
<dbReference type="EMBL" id="CAFBOV010000007">
    <property type="protein sequence ID" value="CAB4987395.1"/>
    <property type="molecule type" value="Genomic_DNA"/>
</dbReference>
<organism evidence="6">
    <name type="scientific">freshwater metagenome</name>
    <dbReference type="NCBI Taxonomy" id="449393"/>
    <lineage>
        <taxon>unclassified sequences</taxon>
        <taxon>metagenomes</taxon>
        <taxon>ecological metagenomes</taxon>
    </lineage>
</organism>
<feature type="domain" description="Glycerol-3-phosphate dehydrogenase NAD-dependent N-terminal" evidence="4">
    <location>
        <begin position="5"/>
        <end position="158"/>
    </location>
</feature>
<proteinExistence type="inferred from homology"/>
<dbReference type="InterPro" id="IPR006168">
    <property type="entry name" value="G3P_DH_NAD-dep"/>
</dbReference>
<feature type="domain" description="Glycerol-3-phosphate dehydrogenase NAD-dependent C-terminal" evidence="5">
    <location>
        <begin position="178"/>
        <end position="318"/>
    </location>
</feature>
<dbReference type="GO" id="GO:0051287">
    <property type="term" value="F:NAD binding"/>
    <property type="evidence" value="ECO:0007669"/>
    <property type="project" value="InterPro"/>
</dbReference>
<dbReference type="NCBIfam" id="NF000942">
    <property type="entry name" value="PRK00094.1-4"/>
    <property type="match status" value="1"/>
</dbReference>